<gene>
    <name evidence="3" type="ORF">EEDITHA_LOCUS361</name>
</gene>
<feature type="compositionally biased region" description="Basic and acidic residues" evidence="1">
    <location>
        <begin position="54"/>
        <end position="65"/>
    </location>
</feature>
<feature type="signal peptide" evidence="2">
    <location>
        <begin position="1"/>
        <end position="20"/>
    </location>
</feature>
<evidence type="ECO:0000256" key="1">
    <source>
        <dbReference type="SAM" id="MobiDB-lite"/>
    </source>
</evidence>
<sequence length="176" mass="20035">MWRWRRLESILMTVCCRLQAAGVASSPVKVRNYRATAIILARSKRQIVKREEPCSEAERAVDAQTRKGRRRRRHTLEPRLPAPPAQRRSRERTPVTEASTPTREPNDGEWTVVKRKKKAPRSYAFAAAPAPNNIQSQPQMKKKARKPKLAVLRTPAVPVTLEAYADSKGFTYSHVV</sequence>
<name>A0AAU9T7X9_EUPED</name>
<protein>
    <recommendedName>
        <fullName evidence="5">Secreted protein</fullName>
    </recommendedName>
</protein>
<keyword evidence="4" id="KW-1185">Reference proteome</keyword>
<evidence type="ECO:0000256" key="2">
    <source>
        <dbReference type="SAM" id="SignalP"/>
    </source>
</evidence>
<feature type="region of interest" description="Disordered" evidence="1">
    <location>
        <begin position="54"/>
        <end position="114"/>
    </location>
</feature>
<feature type="chain" id="PRO_5043953358" description="Secreted protein" evidence="2">
    <location>
        <begin position="21"/>
        <end position="176"/>
    </location>
</feature>
<organism evidence="3 4">
    <name type="scientific">Euphydryas editha</name>
    <name type="common">Edith's checkerspot</name>
    <dbReference type="NCBI Taxonomy" id="104508"/>
    <lineage>
        <taxon>Eukaryota</taxon>
        <taxon>Metazoa</taxon>
        <taxon>Ecdysozoa</taxon>
        <taxon>Arthropoda</taxon>
        <taxon>Hexapoda</taxon>
        <taxon>Insecta</taxon>
        <taxon>Pterygota</taxon>
        <taxon>Neoptera</taxon>
        <taxon>Endopterygota</taxon>
        <taxon>Lepidoptera</taxon>
        <taxon>Glossata</taxon>
        <taxon>Ditrysia</taxon>
        <taxon>Papilionoidea</taxon>
        <taxon>Nymphalidae</taxon>
        <taxon>Nymphalinae</taxon>
        <taxon>Euphydryas</taxon>
    </lineage>
</organism>
<reference evidence="3" key="1">
    <citation type="submission" date="2022-03" db="EMBL/GenBank/DDBJ databases">
        <authorList>
            <person name="Tunstrom K."/>
        </authorList>
    </citation>
    <scope>NUCLEOTIDE SEQUENCE</scope>
</reference>
<accession>A0AAU9T7X9</accession>
<comment type="caution">
    <text evidence="3">The sequence shown here is derived from an EMBL/GenBank/DDBJ whole genome shotgun (WGS) entry which is preliminary data.</text>
</comment>
<keyword evidence="2" id="KW-0732">Signal</keyword>
<evidence type="ECO:0000313" key="3">
    <source>
        <dbReference type="EMBL" id="CAH2083719.1"/>
    </source>
</evidence>
<dbReference type="AlphaFoldDB" id="A0AAU9T7X9"/>
<dbReference type="EMBL" id="CAKOGL010000001">
    <property type="protein sequence ID" value="CAH2083719.1"/>
    <property type="molecule type" value="Genomic_DNA"/>
</dbReference>
<dbReference type="Proteomes" id="UP001153954">
    <property type="component" value="Unassembled WGS sequence"/>
</dbReference>
<evidence type="ECO:0000313" key="4">
    <source>
        <dbReference type="Proteomes" id="UP001153954"/>
    </source>
</evidence>
<proteinExistence type="predicted"/>
<evidence type="ECO:0008006" key="5">
    <source>
        <dbReference type="Google" id="ProtNLM"/>
    </source>
</evidence>